<dbReference type="Proteomes" id="UP000006867">
    <property type="component" value="Chromosome"/>
</dbReference>
<gene>
    <name evidence="1" type="ordered locus">BATR1942_02950</name>
</gene>
<name>A0ABN3Z792_BACA1</name>
<dbReference type="InterPro" id="IPR024496">
    <property type="entry name" value="Spore_germ_GerPE"/>
</dbReference>
<evidence type="ECO:0000313" key="1">
    <source>
        <dbReference type="EMBL" id="ADP31546.1"/>
    </source>
</evidence>
<dbReference type="RefSeq" id="WP_003327675.1">
    <property type="nucleotide sequence ID" value="NC_014639.1"/>
</dbReference>
<dbReference type="EMBL" id="CP002207">
    <property type="protein sequence ID" value="ADP31546.1"/>
    <property type="molecule type" value="Genomic_DNA"/>
</dbReference>
<keyword evidence="2" id="KW-1185">Reference proteome</keyword>
<sequence length="131" mass="14514">MLKRLSHLRFAKINSIGISSVFQAGDTNEIDMNVKVFAVQRYIPLYEAKEGSFNRDEYQIFQQPAVKPLPETGIQSAFCHEVPSIRVRSVNIQGVSSSSVFHIGSASAVCGDARVKHIREIPFSNSQSSQS</sequence>
<proteinExistence type="predicted"/>
<accession>A0ABN3Z792</accession>
<evidence type="ECO:0000313" key="2">
    <source>
        <dbReference type="Proteomes" id="UP000006867"/>
    </source>
</evidence>
<organism evidence="1 2">
    <name type="scientific">Bacillus atrophaeus (strain 1942)</name>
    <dbReference type="NCBI Taxonomy" id="720555"/>
    <lineage>
        <taxon>Bacteria</taxon>
        <taxon>Bacillati</taxon>
        <taxon>Bacillota</taxon>
        <taxon>Bacilli</taxon>
        <taxon>Bacillales</taxon>
        <taxon>Bacillaceae</taxon>
        <taxon>Bacillus</taxon>
    </lineage>
</organism>
<reference evidence="1 2" key="1">
    <citation type="journal article" date="2011" name="Front. Microbiol.">
        <title>Genomic signatures of strain selection and enhancement in Bacillus atrophaeus var. globigii, a historical biowarfare simulant.</title>
        <authorList>
            <person name="Gibbons H.S."/>
            <person name="Broomall S.M."/>
            <person name="McNew L.A."/>
            <person name="Daligault H."/>
            <person name="Chapman C."/>
            <person name="Bruce D."/>
            <person name="Karavis M."/>
            <person name="Krepps M."/>
            <person name="McGregor P.A."/>
            <person name="Hong C."/>
            <person name="Park K.H."/>
            <person name="Akmal A."/>
            <person name="Feldman A."/>
            <person name="Lin J.S."/>
            <person name="Chang W.E."/>
            <person name="Higgs B.W."/>
            <person name="Demirev P."/>
            <person name="Lindquist J."/>
            <person name="Liem A."/>
            <person name="Fochler E."/>
            <person name="Read T.D."/>
            <person name="Tapia R."/>
            <person name="Johnson S."/>
            <person name="Bishop-Lilly K.A."/>
            <person name="Detter C."/>
            <person name="Han C."/>
            <person name="Sozhamannan S."/>
            <person name="Rosenzweig C.N."/>
            <person name="Skowronski E.W."/>
        </authorList>
    </citation>
    <scope>NUCLEOTIDE SEQUENCE [LARGE SCALE GENOMIC DNA]</scope>
    <source>
        <strain evidence="1 2">1942</strain>
    </source>
</reference>
<dbReference type="Pfam" id="PF10970">
    <property type="entry name" value="GerPE"/>
    <property type="match status" value="1"/>
</dbReference>
<protein>
    <submittedName>
        <fullName evidence="1">GerPE</fullName>
    </submittedName>
</protein>